<evidence type="ECO:0000256" key="5">
    <source>
        <dbReference type="ARBA" id="ARBA00023180"/>
    </source>
</evidence>
<gene>
    <name evidence="8" type="ORF">CYMTET_20372</name>
</gene>
<feature type="transmembrane region" description="Helical" evidence="6">
    <location>
        <begin position="582"/>
        <end position="603"/>
    </location>
</feature>
<dbReference type="Pfam" id="PF01094">
    <property type="entry name" value="ANF_receptor"/>
    <property type="match status" value="1"/>
</dbReference>
<protein>
    <recommendedName>
        <fullName evidence="7">Receptor ligand binding region domain-containing protein</fullName>
    </recommendedName>
</protein>
<feature type="transmembrane region" description="Helical" evidence="6">
    <location>
        <begin position="624"/>
        <end position="648"/>
    </location>
</feature>
<comment type="subcellular location">
    <subcellularLocation>
        <location evidence="1">Membrane</location>
    </subcellularLocation>
</comment>
<keyword evidence="3 6" id="KW-1133">Transmembrane helix</keyword>
<accession>A0AAE0G4P5</accession>
<dbReference type="AlphaFoldDB" id="A0AAE0G4P5"/>
<dbReference type="InterPro" id="IPR028082">
    <property type="entry name" value="Peripla_BP_I"/>
</dbReference>
<evidence type="ECO:0000256" key="3">
    <source>
        <dbReference type="ARBA" id="ARBA00022989"/>
    </source>
</evidence>
<organism evidence="8 9">
    <name type="scientific">Cymbomonas tetramitiformis</name>
    <dbReference type="NCBI Taxonomy" id="36881"/>
    <lineage>
        <taxon>Eukaryota</taxon>
        <taxon>Viridiplantae</taxon>
        <taxon>Chlorophyta</taxon>
        <taxon>Pyramimonadophyceae</taxon>
        <taxon>Pyramimonadales</taxon>
        <taxon>Pyramimonadaceae</taxon>
        <taxon>Cymbomonas</taxon>
    </lineage>
</organism>
<dbReference type="InterPro" id="IPR001828">
    <property type="entry name" value="ANF_lig-bd_rcpt"/>
</dbReference>
<dbReference type="Gene3D" id="3.40.50.2300">
    <property type="match status" value="2"/>
</dbReference>
<keyword evidence="5" id="KW-0325">Glycoprotein</keyword>
<evidence type="ECO:0000259" key="7">
    <source>
        <dbReference type="Pfam" id="PF01094"/>
    </source>
</evidence>
<keyword evidence="2 6" id="KW-0812">Transmembrane</keyword>
<comment type="caution">
    <text evidence="8">The sequence shown here is derived from an EMBL/GenBank/DDBJ whole genome shotgun (WGS) entry which is preliminary data.</text>
</comment>
<dbReference type="GO" id="GO:0016020">
    <property type="term" value="C:membrane"/>
    <property type="evidence" value="ECO:0007669"/>
    <property type="project" value="UniProtKB-SubCell"/>
</dbReference>
<dbReference type="Proteomes" id="UP001190700">
    <property type="component" value="Unassembled WGS sequence"/>
</dbReference>
<reference evidence="8 9" key="1">
    <citation type="journal article" date="2015" name="Genome Biol. Evol.">
        <title>Comparative Genomics of a Bacterivorous Green Alga Reveals Evolutionary Causalities and Consequences of Phago-Mixotrophic Mode of Nutrition.</title>
        <authorList>
            <person name="Burns J.A."/>
            <person name="Paasch A."/>
            <person name="Narechania A."/>
            <person name="Kim E."/>
        </authorList>
    </citation>
    <scope>NUCLEOTIDE SEQUENCE [LARGE SCALE GENOMIC DNA]</scope>
    <source>
        <strain evidence="8 9">PLY_AMNH</strain>
    </source>
</reference>
<evidence type="ECO:0000256" key="6">
    <source>
        <dbReference type="SAM" id="Phobius"/>
    </source>
</evidence>
<evidence type="ECO:0000256" key="2">
    <source>
        <dbReference type="ARBA" id="ARBA00022692"/>
    </source>
</evidence>
<dbReference type="PANTHER" id="PTHR24060">
    <property type="entry name" value="METABOTROPIC GLUTAMATE RECEPTOR"/>
    <property type="match status" value="1"/>
</dbReference>
<dbReference type="SUPFAM" id="SSF53822">
    <property type="entry name" value="Periplasmic binding protein-like I"/>
    <property type="match status" value="1"/>
</dbReference>
<feature type="transmembrane region" description="Helical" evidence="6">
    <location>
        <begin position="707"/>
        <end position="728"/>
    </location>
</feature>
<evidence type="ECO:0000256" key="1">
    <source>
        <dbReference type="ARBA" id="ARBA00004370"/>
    </source>
</evidence>
<dbReference type="EMBL" id="LGRX02009882">
    <property type="protein sequence ID" value="KAK3271268.1"/>
    <property type="molecule type" value="Genomic_DNA"/>
</dbReference>
<evidence type="ECO:0000313" key="8">
    <source>
        <dbReference type="EMBL" id="KAK3271268.1"/>
    </source>
</evidence>
<feature type="domain" description="Receptor ligand binding region" evidence="7">
    <location>
        <begin position="1"/>
        <end position="264"/>
    </location>
</feature>
<dbReference type="Gene3D" id="2.10.50.10">
    <property type="entry name" value="Tumor Necrosis Factor Receptor, subunit A, domain 2"/>
    <property type="match status" value="1"/>
</dbReference>
<sequence length="936" mass="103180">MADLARSYGWSHLATVAVDNAYGNSGIAAFLEAAAVHGITISASLTFPNGATNFTEVVQDLAQAQALVIVLFSVSEDTARLMEQAYDAGVGGAGYVWIGSEANVVDLLWKSLSTQRSEAQRNDILRGFLGVRPYIDQAAPEYQAFAKRFRALPPTIDLASGWCDPSEDAVGMPLWMRHDLDDDLGSYDACVGMNYSAVETPGFVGTYSYDAVYVIARSLHRLLHEDEQHSSDFVGEQLLREMLNQSFVGASGLIAFDSVGDRSVDGLLFEVANHAGGTAFRHVALWSPQSGYQDCVAGSTDCWPVLWSTGAPPRCEPTVLQGVGGCLWILKVVGRAAGELGRDAVPRDGYCEEGSVFNFSGNVCELCPAGHFHDVTAGRCSRCLIGTVNRDLGATMCGLCRDLGPEYYQDEEGKEVCTICPLGADCSSGHSVIGLSGYWRDSQERSRFYECYHEDLCEGEAAAGEYDGPGCLAGHTGPLCTVCAAGSKNPAEHQAVRVAGETMPGGALATTAGRAKRQSLLQVARSSSRKWLQTEVVRAMLLEEEIAEVAANGFGAYTVSCQIMSSVISFSQVIGSFRLFSLSWPVSLSSVFTWLDFMAHLSINMLDMQCDVGQQTVHSRYPGWVVAACLLAGFFLLLHFATFVLPFRDGKMFRMVNLKAVIFVLFFCYPFFSAKFLLIMPCRSLYETMYVLHDLSQSCETRAHTHMTIFGAVAGIGMWICGVPYFFYCCMQCFQVPHLLAKKRVDTQLANLVVYFAAQPLLDRPETNMGQDRLDVALLDCMYGHFHLRQRIHESKRWDMLQKYCSGFSLPAVRYEYVNELFTSSEGKIGMMIESVTNGGVRALTDDPVVSKEVDTLDRAEKIHTLAGYAKGRAVKQIYCPKWTLWAATDKEDLLPEQKLEAEAIIHIGFLFTAYRPEYWYFELLETARKLIRDGR</sequence>
<name>A0AAE0G4P5_9CHLO</name>
<evidence type="ECO:0000256" key="4">
    <source>
        <dbReference type="ARBA" id="ARBA00023136"/>
    </source>
</evidence>
<dbReference type="InterPro" id="IPR050726">
    <property type="entry name" value="mGluR"/>
</dbReference>
<keyword evidence="9" id="KW-1185">Reference proteome</keyword>
<feature type="transmembrane region" description="Helical" evidence="6">
    <location>
        <begin position="660"/>
        <end position="686"/>
    </location>
</feature>
<keyword evidence="4 6" id="KW-0472">Membrane</keyword>
<proteinExistence type="predicted"/>
<evidence type="ECO:0000313" key="9">
    <source>
        <dbReference type="Proteomes" id="UP001190700"/>
    </source>
</evidence>